<dbReference type="InterPro" id="IPR020405">
    <property type="entry name" value="Atypical_DUSP_subfamA"/>
</dbReference>
<evidence type="ECO:0000313" key="11">
    <source>
        <dbReference type="RefSeq" id="XP_013780351.1"/>
    </source>
</evidence>
<dbReference type="InterPro" id="IPR000340">
    <property type="entry name" value="Dual-sp_phosphatase_cat-dom"/>
</dbReference>
<dbReference type="RefSeq" id="XP_013780351.1">
    <property type="nucleotide sequence ID" value="XM_013924897.2"/>
</dbReference>
<sequence length="212" mass="23960">MMATYLCPNQQKQNSETTTVTRLHHVILQTQPRSKLSGYTLFPRLLGRQMVSEDQTRMVADCDEVYPGIFIGDERAARNKTYLKQFGITHVVNTAEGSGFGQVNTGRSYYHGTNIQYLGMNVLDIPQARISDHFEEAVNFIDFALKNGGKVLVHCLMGVSRSSTITIAYLMMKKGMNAEESLRMIRNIRDVRPNAGFLHQLVELEAKLKSQQ</sequence>
<evidence type="ECO:0000256" key="5">
    <source>
        <dbReference type="ARBA" id="ARBA00048336"/>
    </source>
</evidence>
<dbReference type="PANTHER" id="PTHR45682:SF5">
    <property type="entry name" value="DUAL SPECIFICITY PROTEIN PHOSPHATASE"/>
    <property type="match status" value="1"/>
</dbReference>
<feature type="domain" description="Tyrosine-protein phosphatase" evidence="7">
    <location>
        <begin position="61"/>
        <end position="210"/>
    </location>
</feature>
<dbReference type="Proteomes" id="UP000694941">
    <property type="component" value="Unplaced"/>
</dbReference>
<name>A0ABM1SX82_LIMPO</name>
<dbReference type="RefSeq" id="XP_022248238.1">
    <property type="nucleotide sequence ID" value="XM_022392530.1"/>
</dbReference>
<dbReference type="InterPro" id="IPR020422">
    <property type="entry name" value="TYR_PHOSPHATASE_DUAL_dom"/>
</dbReference>
<comment type="catalytic activity">
    <reaction evidence="5 6">
        <text>O-phospho-L-threonyl-[protein] + H2O = L-threonyl-[protein] + phosphate</text>
        <dbReference type="Rhea" id="RHEA:47004"/>
        <dbReference type="Rhea" id="RHEA-COMP:11060"/>
        <dbReference type="Rhea" id="RHEA-COMP:11605"/>
        <dbReference type="ChEBI" id="CHEBI:15377"/>
        <dbReference type="ChEBI" id="CHEBI:30013"/>
        <dbReference type="ChEBI" id="CHEBI:43474"/>
        <dbReference type="ChEBI" id="CHEBI:61977"/>
        <dbReference type="EC" id="3.1.3.16"/>
    </reaction>
</comment>
<dbReference type="PANTHER" id="PTHR45682">
    <property type="entry name" value="AGAP008228-PA"/>
    <property type="match status" value="1"/>
</dbReference>
<reference evidence="10 11" key="1">
    <citation type="submission" date="2025-05" db="UniProtKB">
        <authorList>
            <consortium name="RefSeq"/>
        </authorList>
    </citation>
    <scope>IDENTIFICATION</scope>
    <source>
        <tissue evidence="10 11">Muscle</tissue>
    </source>
</reference>
<dbReference type="SMART" id="SM00195">
    <property type="entry name" value="DSPc"/>
    <property type="match status" value="1"/>
</dbReference>
<comment type="similarity">
    <text evidence="1 6">Belongs to the protein-tyrosine phosphatase family. Non-receptor class dual specificity subfamily.</text>
</comment>
<gene>
    <name evidence="10 11 12" type="primary">LOC106464741</name>
</gene>
<dbReference type="RefSeq" id="XP_013780349.1">
    <property type="nucleotide sequence ID" value="XM_013924895.2"/>
</dbReference>
<evidence type="ECO:0000313" key="9">
    <source>
        <dbReference type="Proteomes" id="UP000694941"/>
    </source>
</evidence>
<dbReference type="PROSITE" id="PS00383">
    <property type="entry name" value="TYR_PHOSPHATASE_1"/>
    <property type="match status" value="1"/>
</dbReference>
<dbReference type="InterPro" id="IPR029021">
    <property type="entry name" value="Prot-tyrosine_phosphatase-like"/>
</dbReference>
<dbReference type="EC" id="3.1.3.16" evidence="6"/>
<organism evidence="9 12">
    <name type="scientific">Limulus polyphemus</name>
    <name type="common">Atlantic horseshoe crab</name>
    <dbReference type="NCBI Taxonomy" id="6850"/>
    <lineage>
        <taxon>Eukaryota</taxon>
        <taxon>Metazoa</taxon>
        <taxon>Ecdysozoa</taxon>
        <taxon>Arthropoda</taxon>
        <taxon>Chelicerata</taxon>
        <taxon>Merostomata</taxon>
        <taxon>Xiphosura</taxon>
        <taxon>Limulidae</taxon>
        <taxon>Limulus</taxon>
    </lineage>
</organism>
<evidence type="ECO:0000256" key="2">
    <source>
        <dbReference type="ARBA" id="ARBA00022801"/>
    </source>
</evidence>
<comment type="catalytic activity">
    <reaction evidence="6">
        <text>O-phospho-L-tyrosyl-[protein] + H2O = L-tyrosyl-[protein] + phosphate</text>
        <dbReference type="Rhea" id="RHEA:10684"/>
        <dbReference type="Rhea" id="RHEA-COMP:10136"/>
        <dbReference type="Rhea" id="RHEA-COMP:20101"/>
        <dbReference type="ChEBI" id="CHEBI:15377"/>
        <dbReference type="ChEBI" id="CHEBI:43474"/>
        <dbReference type="ChEBI" id="CHEBI:46858"/>
        <dbReference type="ChEBI" id="CHEBI:61978"/>
        <dbReference type="EC" id="3.1.3.48"/>
    </reaction>
</comment>
<dbReference type="PROSITE" id="PS50054">
    <property type="entry name" value="TYR_PHOSPHATASE_DUAL"/>
    <property type="match status" value="1"/>
</dbReference>
<dbReference type="EC" id="3.1.3.48" evidence="6"/>
<accession>A0ABM1SX82</accession>
<dbReference type="SUPFAM" id="SSF52799">
    <property type="entry name" value="(Phosphotyrosine protein) phosphatases II"/>
    <property type="match status" value="1"/>
</dbReference>
<evidence type="ECO:0000256" key="1">
    <source>
        <dbReference type="ARBA" id="ARBA00008601"/>
    </source>
</evidence>
<evidence type="ECO:0000313" key="10">
    <source>
        <dbReference type="RefSeq" id="XP_013780349.1"/>
    </source>
</evidence>
<evidence type="ECO:0000313" key="12">
    <source>
        <dbReference type="RefSeq" id="XP_022248238.1"/>
    </source>
</evidence>
<comment type="function">
    <text evidence="6">Dual specificity phosphatase able to dephosphorylate phosphotyrosine, phosphoserine and phosphothreonine residues, with a preference for phosphotyrosine as a substrate.</text>
</comment>
<evidence type="ECO:0000256" key="4">
    <source>
        <dbReference type="ARBA" id="ARBA00047761"/>
    </source>
</evidence>
<feature type="domain" description="Tyrosine specific protein phosphatases" evidence="8">
    <location>
        <begin position="132"/>
        <end position="189"/>
    </location>
</feature>
<dbReference type="InterPro" id="IPR016130">
    <property type="entry name" value="Tyr_Pase_AS"/>
</dbReference>
<keyword evidence="2 6" id="KW-0378">Hydrolase</keyword>
<comment type="catalytic activity">
    <reaction evidence="4 6">
        <text>O-phospho-L-seryl-[protein] + H2O = L-seryl-[protein] + phosphate</text>
        <dbReference type="Rhea" id="RHEA:20629"/>
        <dbReference type="Rhea" id="RHEA-COMP:9863"/>
        <dbReference type="Rhea" id="RHEA-COMP:11604"/>
        <dbReference type="ChEBI" id="CHEBI:15377"/>
        <dbReference type="ChEBI" id="CHEBI:29999"/>
        <dbReference type="ChEBI" id="CHEBI:43474"/>
        <dbReference type="ChEBI" id="CHEBI:83421"/>
        <dbReference type="EC" id="3.1.3.16"/>
    </reaction>
</comment>
<evidence type="ECO:0000256" key="3">
    <source>
        <dbReference type="ARBA" id="ARBA00022912"/>
    </source>
</evidence>
<evidence type="ECO:0000256" key="6">
    <source>
        <dbReference type="RuleBase" id="RU366038"/>
    </source>
</evidence>
<dbReference type="Gene3D" id="3.90.190.10">
    <property type="entry name" value="Protein tyrosine phosphatase superfamily"/>
    <property type="match status" value="1"/>
</dbReference>
<dbReference type="InterPro" id="IPR000387">
    <property type="entry name" value="Tyr_Pase_dom"/>
</dbReference>
<dbReference type="CDD" id="cd14515">
    <property type="entry name" value="DUSP3-like"/>
    <property type="match status" value="1"/>
</dbReference>
<proteinExistence type="inferred from homology"/>
<keyword evidence="9" id="KW-1185">Reference proteome</keyword>
<dbReference type="PRINTS" id="PR01908">
    <property type="entry name" value="ADSPHPHTASE"/>
</dbReference>
<dbReference type="Pfam" id="PF00782">
    <property type="entry name" value="DSPc"/>
    <property type="match status" value="1"/>
</dbReference>
<evidence type="ECO:0000259" key="7">
    <source>
        <dbReference type="PROSITE" id="PS50054"/>
    </source>
</evidence>
<keyword evidence="3 6" id="KW-0904">Protein phosphatase</keyword>
<dbReference type="PRINTS" id="PR01909">
    <property type="entry name" value="ADSPHPHTASEA"/>
</dbReference>
<protein>
    <recommendedName>
        <fullName evidence="6">Dual specificity protein phosphatase</fullName>
        <ecNumber evidence="6">3.1.3.16</ecNumber>
        <ecNumber evidence="6">3.1.3.48</ecNumber>
    </recommendedName>
</protein>
<dbReference type="PROSITE" id="PS50056">
    <property type="entry name" value="TYR_PHOSPHATASE_2"/>
    <property type="match status" value="1"/>
</dbReference>
<evidence type="ECO:0000259" key="8">
    <source>
        <dbReference type="PROSITE" id="PS50056"/>
    </source>
</evidence>
<dbReference type="GeneID" id="106464741"/>